<dbReference type="Proteomes" id="UP001652542">
    <property type="component" value="Unassembled WGS sequence"/>
</dbReference>
<dbReference type="Pfam" id="PF22785">
    <property type="entry name" value="Tc-R-P"/>
    <property type="match status" value="1"/>
</dbReference>
<dbReference type="SUPFAM" id="SSF52799">
    <property type="entry name" value="(Phosphotyrosine protein) phosphatases II"/>
    <property type="match status" value="1"/>
</dbReference>
<comment type="caution">
    <text evidence="2">The sequence shown here is derived from an EMBL/GenBank/DDBJ whole genome shotgun (WGS) entry which is preliminary data.</text>
</comment>
<keyword evidence="3" id="KW-1185">Reference proteome</keyword>
<sequence length="171" mass="18797">MLEDISPLQVVSDYFGPMGFVWLVPGLLGGTARPGLSASLDGDLAALARVGTRLLVSLTEEWQPDADAVSAHGMESLHVPIPDRMPPDMAQAALICREVDRRIEAGQAVVHHCHAGKGRTGTALVAQLIWRGFDPTEALTKARRRNSRWVESPEQEDFLHRFGQEVRRVRG</sequence>
<evidence type="ECO:0000313" key="3">
    <source>
        <dbReference type="Proteomes" id="UP001652542"/>
    </source>
</evidence>
<accession>A0ABT2ZFR4</accession>
<dbReference type="PANTHER" id="PTHR23339">
    <property type="entry name" value="TYROSINE SPECIFIC PROTEIN PHOSPHATASE AND DUAL SPECIFICITY PROTEIN PHOSPHATASE"/>
    <property type="match status" value="1"/>
</dbReference>
<dbReference type="InterPro" id="IPR050561">
    <property type="entry name" value="PTP"/>
</dbReference>
<feature type="domain" description="Tyrosine specific protein phosphatases" evidence="1">
    <location>
        <begin position="97"/>
        <end position="157"/>
    </location>
</feature>
<dbReference type="PROSITE" id="PS50056">
    <property type="entry name" value="TYR_PHOSPHATASE_2"/>
    <property type="match status" value="1"/>
</dbReference>
<dbReference type="InterPro" id="IPR000387">
    <property type="entry name" value="Tyr_Pase_dom"/>
</dbReference>
<dbReference type="InterPro" id="IPR029021">
    <property type="entry name" value="Prot-tyrosine_phosphatase-like"/>
</dbReference>
<protein>
    <recommendedName>
        <fullName evidence="1">Tyrosine specific protein phosphatases domain-containing protein</fullName>
    </recommendedName>
</protein>
<name>A0ABT2ZFR4_9RHOB</name>
<dbReference type="Gene3D" id="3.90.190.10">
    <property type="entry name" value="Protein tyrosine phosphatase superfamily"/>
    <property type="match status" value="1"/>
</dbReference>
<organism evidence="2 3">
    <name type="scientific">Albidovulum marisflavi</name>
    <dbReference type="NCBI Taxonomy" id="2984159"/>
    <lineage>
        <taxon>Bacteria</taxon>
        <taxon>Pseudomonadati</taxon>
        <taxon>Pseudomonadota</taxon>
        <taxon>Alphaproteobacteria</taxon>
        <taxon>Rhodobacterales</taxon>
        <taxon>Paracoccaceae</taxon>
        <taxon>Albidovulum</taxon>
    </lineage>
</organism>
<gene>
    <name evidence="2" type="ORF">OEW28_13330</name>
</gene>
<evidence type="ECO:0000259" key="1">
    <source>
        <dbReference type="PROSITE" id="PS50056"/>
    </source>
</evidence>
<dbReference type="RefSeq" id="WP_263735260.1">
    <property type="nucleotide sequence ID" value="NZ_JAOWKY010000003.1"/>
</dbReference>
<reference evidence="2 3" key="1">
    <citation type="submission" date="2022-10" db="EMBL/GenBank/DDBJ databases">
        <title>Defluviimonas sp. nov., isolated from ocean surface water.</title>
        <authorList>
            <person name="He W."/>
            <person name="Wang L."/>
            <person name="Zhang D.-F."/>
        </authorList>
    </citation>
    <scope>NUCLEOTIDE SEQUENCE [LARGE SCALE GENOMIC DNA]</scope>
    <source>
        <strain evidence="2 3">WL0002</strain>
    </source>
</reference>
<dbReference type="EMBL" id="JAOWKY010000003">
    <property type="protein sequence ID" value="MCV2869611.1"/>
    <property type="molecule type" value="Genomic_DNA"/>
</dbReference>
<proteinExistence type="predicted"/>
<evidence type="ECO:0000313" key="2">
    <source>
        <dbReference type="EMBL" id="MCV2869611.1"/>
    </source>
</evidence>